<feature type="transmembrane region" description="Helical" evidence="8">
    <location>
        <begin position="260"/>
        <end position="279"/>
    </location>
</feature>
<keyword evidence="8" id="KW-0997">Cell inner membrane</keyword>
<comment type="caution">
    <text evidence="10">The sequence shown here is derived from an EMBL/GenBank/DDBJ whole genome shotgun (WGS) entry which is preliminary data.</text>
</comment>
<feature type="transmembrane region" description="Helical" evidence="8">
    <location>
        <begin position="381"/>
        <end position="404"/>
    </location>
</feature>
<sequence>MHSIDSISTETQTRQLPLAEFIVLMALFTALIALSIDAMLPALDIIGNDLNSTSPQQNYLIISLFFVGLALGQLFFGPFADARGRRLTILVGLIIFMCGTAVCYLSTNIEILLFGRIIQAFGLSGPRIASMALVRDLYKGDAMARVMSLIMVIFILMPMVAPLIGQFVMFWLGWRHIFSVFAVVAIISATWFFLRQGETLPRANRVKFSWKNFSSSIKWLLNHPVVMGSTLGMGTIFGAFLGYLSASQRIFTQIYDTGTYFPLIFALLSFSIGAASLFNSIMVMKLGMVKLVKWATIMSVVFSFCLLASVVVYLDKPPLWLFILIMFIGFFFIGILFGNLNSLAMEPVGHIAGVGAAFIGSFSTVISVVIGVFISQYVHDTLLPIGLGFTVFSILTYISVMYAIRHKQ</sequence>
<reference evidence="10" key="2">
    <citation type="submission" date="2023-01" db="EMBL/GenBank/DDBJ databases">
        <title>Draft genome sequence of Agaribacter marinus strain NBRC 110023.</title>
        <authorList>
            <person name="Sun Q."/>
            <person name="Mori K."/>
        </authorList>
    </citation>
    <scope>NUCLEOTIDE SEQUENCE</scope>
    <source>
        <strain evidence="10">NBRC 110023</strain>
    </source>
</reference>
<dbReference type="NCBIfam" id="TIGR00710">
    <property type="entry name" value="efflux_Bcr_CflA"/>
    <property type="match status" value="1"/>
</dbReference>
<dbReference type="EMBL" id="BSOT01000006">
    <property type="protein sequence ID" value="GLR71382.1"/>
    <property type="molecule type" value="Genomic_DNA"/>
</dbReference>
<dbReference type="PANTHER" id="PTHR23502:SF132">
    <property type="entry name" value="POLYAMINE TRANSPORTER 2-RELATED"/>
    <property type="match status" value="1"/>
</dbReference>
<dbReference type="PROSITE" id="PS50850">
    <property type="entry name" value="MFS"/>
    <property type="match status" value="1"/>
</dbReference>
<keyword evidence="6 8" id="KW-1133">Transmembrane helix</keyword>
<evidence type="ECO:0000256" key="4">
    <source>
        <dbReference type="ARBA" id="ARBA00022475"/>
    </source>
</evidence>
<feature type="transmembrane region" description="Helical" evidence="8">
    <location>
        <begin position="219"/>
        <end position="240"/>
    </location>
</feature>
<feature type="transmembrane region" description="Helical" evidence="8">
    <location>
        <begin position="352"/>
        <end position="375"/>
    </location>
</feature>
<feature type="transmembrane region" description="Helical" evidence="8">
    <location>
        <begin position="146"/>
        <end position="171"/>
    </location>
</feature>
<dbReference type="InterPro" id="IPR011701">
    <property type="entry name" value="MFS"/>
</dbReference>
<keyword evidence="7 8" id="KW-0472">Membrane</keyword>
<evidence type="ECO:0000256" key="2">
    <source>
        <dbReference type="ARBA" id="ARBA00006236"/>
    </source>
</evidence>
<dbReference type="GO" id="GO:0042910">
    <property type="term" value="F:xenobiotic transmembrane transporter activity"/>
    <property type="evidence" value="ECO:0007669"/>
    <property type="project" value="InterPro"/>
</dbReference>
<dbReference type="Pfam" id="PF07690">
    <property type="entry name" value="MFS_1"/>
    <property type="match status" value="1"/>
</dbReference>
<dbReference type="InterPro" id="IPR036259">
    <property type="entry name" value="MFS_trans_sf"/>
</dbReference>
<reference evidence="10" key="1">
    <citation type="journal article" date="2014" name="Int. J. Syst. Evol. Microbiol.">
        <title>Complete genome sequence of Corynebacterium casei LMG S-19264T (=DSM 44701T), isolated from a smear-ripened cheese.</title>
        <authorList>
            <consortium name="US DOE Joint Genome Institute (JGI-PGF)"/>
            <person name="Walter F."/>
            <person name="Albersmeier A."/>
            <person name="Kalinowski J."/>
            <person name="Ruckert C."/>
        </authorList>
    </citation>
    <scope>NUCLEOTIDE SEQUENCE</scope>
    <source>
        <strain evidence="10">NBRC 110023</strain>
    </source>
</reference>
<evidence type="ECO:0000256" key="6">
    <source>
        <dbReference type="ARBA" id="ARBA00022989"/>
    </source>
</evidence>
<feature type="domain" description="Major facilitator superfamily (MFS) profile" evidence="9">
    <location>
        <begin position="21"/>
        <end position="408"/>
    </location>
</feature>
<feature type="transmembrane region" description="Helical" evidence="8">
    <location>
        <begin position="87"/>
        <end position="107"/>
    </location>
</feature>
<evidence type="ECO:0000256" key="7">
    <source>
        <dbReference type="ARBA" id="ARBA00023136"/>
    </source>
</evidence>
<evidence type="ECO:0000313" key="11">
    <source>
        <dbReference type="Proteomes" id="UP001156601"/>
    </source>
</evidence>
<dbReference type="AlphaFoldDB" id="A0AA37SX74"/>
<evidence type="ECO:0000256" key="8">
    <source>
        <dbReference type="RuleBase" id="RU365088"/>
    </source>
</evidence>
<feature type="transmembrane region" description="Helical" evidence="8">
    <location>
        <begin position="291"/>
        <end position="313"/>
    </location>
</feature>
<gene>
    <name evidence="10" type="primary">bcr</name>
    <name evidence="10" type="ORF">GCM10007852_22900</name>
</gene>
<comment type="subcellular location">
    <subcellularLocation>
        <location evidence="8">Cell inner membrane</location>
        <topology evidence="8">Multi-pass membrane protein</topology>
    </subcellularLocation>
    <subcellularLocation>
        <location evidence="1">Cell membrane</location>
        <topology evidence="1">Multi-pass membrane protein</topology>
    </subcellularLocation>
</comment>
<comment type="caution">
    <text evidence="8">Lacks conserved residue(s) required for the propagation of feature annotation.</text>
</comment>
<dbReference type="PANTHER" id="PTHR23502">
    <property type="entry name" value="MAJOR FACILITATOR SUPERFAMILY"/>
    <property type="match status" value="1"/>
</dbReference>
<protein>
    <recommendedName>
        <fullName evidence="8">Bcr/CflA family efflux transporter</fullName>
    </recommendedName>
</protein>
<dbReference type="RefSeq" id="WP_284217745.1">
    <property type="nucleotide sequence ID" value="NZ_BSOT01000006.1"/>
</dbReference>
<proteinExistence type="inferred from homology"/>
<dbReference type="InterPro" id="IPR020846">
    <property type="entry name" value="MFS_dom"/>
</dbReference>
<comment type="similarity">
    <text evidence="2 8">Belongs to the major facilitator superfamily. Bcr/CmlA family.</text>
</comment>
<keyword evidence="3 8" id="KW-0813">Transport</keyword>
<keyword evidence="5 8" id="KW-0812">Transmembrane</keyword>
<dbReference type="SUPFAM" id="SSF103473">
    <property type="entry name" value="MFS general substrate transporter"/>
    <property type="match status" value="1"/>
</dbReference>
<evidence type="ECO:0000256" key="1">
    <source>
        <dbReference type="ARBA" id="ARBA00004651"/>
    </source>
</evidence>
<evidence type="ECO:0000259" key="9">
    <source>
        <dbReference type="PROSITE" id="PS50850"/>
    </source>
</evidence>
<feature type="transmembrane region" description="Helical" evidence="8">
    <location>
        <begin position="177"/>
        <end position="194"/>
    </location>
</feature>
<evidence type="ECO:0000313" key="10">
    <source>
        <dbReference type="EMBL" id="GLR71382.1"/>
    </source>
</evidence>
<dbReference type="Gene3D" id="1.20.1720.10">
    <property type="entry name" value="Multidrug resistance protein D"/>
    <property type="match status" value="1"/>
</dbReference>
<accession>A0AA37SX74</accession>
<feature type="transmembrane region" description="Helical" evidence="8">
    <location>
        <begin position="319"/>
        <end position="340"/>
    </location>
</feature>
<feature type="transmembrane region" description="Helical" evidence="8">
    <location>
        <begin position="21"/>
        <end position="40"/>
    </location>
</feature>
<organism evidence="10 11">
    <name type="scientific">Agaribacter marinus</name>
    <dbReference type="NCBI Taxonomy" id="1431249"/>
    <lineage>
        <taxon>Bacteria</taxon>
        <taxon>Pseudomonadati</taxon>
        <taxon>Pseudomonadota</taxon>
        <taxon>Gammaproteobacteria</taxon>
        <taxon>Alteromonadales</taxon>
        <taxon>Alteromonadaceae</taxon>
        <taxon>Agaribacter</taxon>
    </lineage>
</organism>
<feature type="transmembrane region" description="Helical" evidence="8">
    <location>
        <begin position="60"/>
        <end position="80"/>
    </location>
</feature>
<evidence type="ECO:0000256" key="3">
    <source>
        <dbReference type="ARBA" id="ARBA00022448"/>
    </source>
</evidence>
<dbReference type="CDD" id="cd17320">
    <property type="entry name" value="MFS_MdfA_MDR_like"/>
    <property type="match status" value="1"/>
</dbReference>
<name>A0AA37SX74_9ALTE</name>
<keyword evidence="11" id="KW-1185">Reference proteome</keyword>
<dbReference type="Proteomes" id="UP001156601">
    <property type="component" value="Unassembled WGS sequence"/>
</dbReference>
<evidence type="ECO:0000256" key="5">
    <source>
        <dbReference type="ARBA" id="ARBA00022692"/>
    </source>
</evidence>
<dbReference type="GO" id="GO:0005886">
    <property type="term" value="C:plasma membrane"/>
    <property type="evidence" value="ECO:0007669"/>
    <property type="project" value="UniProtKB-SubCell"/>
</dbReference>
<keyword evidence="4" id="KW-1003">Cell membrane</keyword>
<dbReference type="InterPro" id="IPR004812">
    <property type="entry name" value="Efflux_drug-R_Bcr/CmlA"/>
</dbReference>
<dbReference type="GO" id="GO:1990961">
    <property type="term" value="P:xenobiotic detoxification by transmembrane export across the plasma membrane"/>
    <property type="evidence" value="ECO:0007669"/>
    <property type="project" value="InterPro"/>
</dbReference>